<name>A0ABX2T3A2_9BACL</name>
<dbReference type="Gene3D" id="3.40.50.1820">
    <property type="entry name" value="alpha/beta hydrolase"/>
    <property type="match status" value="1"/>
</dbReference>
<sequence>MQHIYKQGKSDAPVLVLLHGTGGNENSLMQLAPILNEDSSILSIRGEVNENGALRFFKRKAEGIYDVEDLFYRGKLLREFIEKCSREYNFSLENVVFVGFSNGSNIAINLLLEHSDYFKKGILFAPLYPLNSENNNLESTNIFISTGNNDPITPVKESDHIEQMFLDKGASVTRFYVNSHEITPQSLSAAKEWLENQF</sequence>
<dbReference type="Pfam" id="PF02230">
    <property type="entry name" value="Abhydrolase_2"/>
    <property type="match status" value="1"/>
</dbReference>
<evidence type="ECO:0000313" key="3">
    <source>
        <dbReference type="Proteomes" id="UP000531840"/>
    </source>
</evidence>
<dbReference type="InterPro" id="IPR029058">
    <property type="entry name" value="AB_hydrolase_fold"/>
</dbReference>
<evidence type="ECO:0000259" key="1">
    <source>
        <dbReference type="Pfam" id="PF02230"/>
    </source>
</evidence>
<accession>A0ABX2T3A2</accession>
<organism evidence="2 3">
    <name type="scientific">Gemelliphila palaticanis</name>
    <dbReference type="NCBI Taxonomy" id="81950"/>
    <lineage>
        <taxon>Bacteria</taxon>
        <taxon>Bacillati</taxon>
        <taxon>Bacillota</taxon>
        <taxon>Bacilli</taxon>
        <taxon>Bacillales</taxon>
        <taxon>Gemellaceae</taxon>
        <taxon>Gemelliphila</taxon>
    </lineage>
</organism>
<keyword evidence="3" id="KW-1185">Reference proteome</keyword>
<evidence type="ECO:0000313" key="2">
    <source>
        <dbReference type="EMBL" id="NYS47501.1"/>
    </source>
</evidence>
<dbReference type="EMBL" id="JACBYF010000007">
    <property type="protein sequence ID" value="NYS47501.1"/>
    <property type="molecule type" value="Genomic_DNA"/>
</dbReference>
<protein>
    <submittedName>
        <fullName evidence="2">Alpha/beta hydrolase</fullName>
    </submittedName>
</protein>
<gene>
    <name evidence="2" type="ORF">HZY85_04735</name>
</gene>
<feature type="domain" description="Phospholipase/carboxylesterase/thioesterase" evidence="1">
    <location>
        <begin position="90"/>
        <end position="195"/>
    </location>
</feature>
<dbReference type="RefSeq" id="WP_179941288.1">
    <property type="nucleotide sequence ID" value="NZ_JACBYF010000007.1"/>
</dbReference>
<dbReference type="InterPro" id="IPR003140">
    <property type="entry name" value="PLipase/COase/thioEstase"/>
</dbReference>
<dbReference type="GO" id="GO:0016787">
    <property type="term" value="F:hydrolase activity"/>
    <property type="evidence" value="ECO:0007669"/>
    <property type="project" value="UniProtKB-KW"/>
</dbReference>
<proteinExistence type="predicted"/>
<dbReference type="Proteomes" id="UP000531840">
    <property type="component" value="Unassembled WGS sequence"/>
</dbReference>
<comment type="caution">
    <text evidence="2">The sequence shown here is derived from an EMBL/GenBank/DDBJ whole genome shotgun (WGS) entry which is preliminary data.</text>
</comment>
<keyword evidence="2" id="KW-0378">Hydrolase</keyword>
<dbReference type="SUPFAM" id="SSF53474">
    <property type="entry name" value="alpha/beta-Hydrolases"/>
    <property type="match status" value="1"/>
</dbReference>
<reference evidence="2 3" key="1">
    <citation type="submission" date="2020-07" db="EMBL/GenBank/DDBJ databases">
        <title>MOT database genomes.</title>
        <authorList>
            <person name="Joseph S."/>
            <person name="Aduse-Opoku J."/>
            <person name="Hashim A."/>
            <person name="Wade W."/>
            <person name="Curtis M."/>
        </authorList>
    </citation>
    <scope>NUCLEOTIDE SEQUENCE [LARGE SCALE GENOMIC DNA]</scope>
    <source>
        <strain evidence="2 3">CIP 106318</strain>
    </source>
</reference>